<feature type="region of interest" description="Disordered" evidence="1">
    <location>
        <begin position="418"/>
        <end position="460"/>
    </location>
</feature>
<feature type="compositionally biased region" description="Low complexity" evidence="1">
    <location>
        <begin position="543"/>
        <end position="565"/>
    </location>
</feature>
<dbReference type="STRING" id="1331196.A0A1B9ILT0"/>
<feature type="region of interest" description="Disordered" evidence="1">
    <location>
        <begin position="527"/>
        <end position="567"/>
    </location>
</feature>
<dbReference type="AlphaFoldDB" id="A0A1B9ILT0"/>
<reference evidence="4" key="2">
    <citation type="submission" date="2013-12" db="EMBL/GenBank/DDBJ databases">
        <title>Evolution of pathogenesis and genome organization in the Tremellales.</title>
        <authorList>
            <person name="Cuomo C."/>
            <person name="Litvintseva A."/>
            <person name="Heitman J."/>
            <person name="Chen Y."/>
            <person name="Sun S."/>
            <person name="Springer D."/>
            <person name="Dromer F."/>
            <person name="Young S."/>
            <person name="Zeng Q."/>
            <person name="Chapman S."/>
            <person name="Gujja S."/>
            <person name="Saif S."/>
            <person name="Birren B."/>
        </authorList>
    </citation>
    <scope>NUCLEOTIDE SEQUENCE [LARGE SCALE GENOMIC DNA]</scope>
    <source>
        <strain evidence="4">CBS 10435</strain>
    </source>
</reference>
<keyword evidence="2" id="KW-1133">Transmembrane helix</keyword>
<feature type="transmembrane region" description="Helical" evidence="2">
    <location>
        <begin position="332"/>
        <end position="354"/>
    </location>
</feature>
<feature type="region of interest" description="Disordered" evidence="1">
    <location>
        <begin position="363"/>
        <end position="396"/>
    </location>
</feature>
<keyword evidence="2" id="KW-0812">Transmembrane</keyword>
<keyword evidence="2" id="KW-0472">Membrane</keyword>
<dbReference type="Gene3D" id="2.60.120.260">
    <property type="entry name" value="Galactose-binding domain-like"/>
    <property type="match status" value="1"/>
</dbReference>
<dbReference type="Proteomes" id="UP000092583">
    <property type="component" value="Unassembled WGS sequence"/>
</dbReference>
<organism evidence="3 4">
    <name type="scientific">Kwoniella mangroviensis CBS 10435</name>
    <dbReference type="NCBI Taxonomy" id="1331196"/>
    <lineage>
        <taxon>Eukaryota</taxon>
        <taxon>Fungi</taxon>
        <taxon>Dikarya</taxon>
        <taxon>Basidiomycota</taxon>
        <taxon>Agaricomycotina</taxon>
        <taxon>Tremellomycetes</taxon>
        <taxon>Tremellales</taxon>
        <taxon>Cryptococcaceae</taxon>
        <taxon>Kwoniella</taxon>
    </lineage>
</organism>
<protein>
    <submittedName>
        <fullName evidence="3">Uncharacterized protein</fullName>
    </submittedName>
</protein>
<feature type="compositionally biased region" description="Low complexity" evidence="1">
    <location>
        <begin position="15"/>
        <end position="29"/>
    </location>
</feature>
<name>A0A1B9ILT0_9TREE</name>
<reference evidence="3 4" key="1">
    <citation type="submission" date="2013-07" db="EMBL/GenBank/DDBJ databases">
        <title>The Genome Sequence of Kwoniella mangroviensis CBS10435.</title>
        <authorList>
            <consortium name="The Broad Institute Genome Sequencing Platform"/>
            <person name="Cuomo C."/>
            <person name="Litvintseva A."/>
            <person name="Chen Y."/>
            <person name="Heitman J."/>
            <person name="Sun S."/>
            <person name="Springer D."/>
            <person name="Dromer F."/>
            <person name="Young S.K."/>
            <person name="Zeng Q."/>
            <person name="Gargeya S."/>
            <person name="Fitzgerald M."/>
            <person name="Abouelleil A."/>
            <person name="Alvarado L."/>
            <person name="Berlin A.M."/>
            <person name="Chapman S.B."/>
            <person name="Dewar J."/>
            <person name="Goldberg J."/>
            <person name="Griggs A."/>
            <person name="Gujja S."/>
            <person name="Hansen M."/>
            <person name="Howarth C."/>
            <person name="Imamovic A."/>
            <person name="Larimer J."/>
            <person name="McCowan C."/>
            <person name="Murphy C."/>
            <person name="Pearson M."/>
            <person name="Priest M."/>
            <person name="Roberts A."/>
            <person name="Saif S."/>
            <person name="Shea T."/>
            <person name="Sykes S."/>
            <person name="Wortman J."/>
            <person name="Nusbaum C."/>
            <person name="Birren B."/>
        </authorList>
    </citation>
    <scope>NUCLEOTIDE SEQUENCE [LARGE SCALE GENOMIC DNA]</scope>
    <source>
        <strain evidence="3 4">CBS 10435</strain>
    </source>
</reference>
<feature type="compositionally biased region" description="Polar residues" evidence="1">
    <location>
        <begin position="527"/>
        <end position="536"/>
    </location>
</feature>
<sequence>MAHSADRKVFRRAQSTSNSASSSSSSSSAFFISDTSPIFSYGSSSGASSSSPWTAGYAKQSDGYDETLHLTSSSNSIISFNITASSLTLLVPAFDNCQATISINSSSPITACSKAVSSSSSEVIPFTLYNLPLGSHSVVWDSGTVPNGQQVIFWGIDGVRPPEQAGYSNVTIDDAFNPIENVNVAIRYEGDWTHLNPNAHSDALSESSKLDGDFNKTLSITQGKGSAVTFFGSGSAVYVYGTVGPDYGSASISLNGQMVAPSLNLTSPWQMPYELLWFQTGLDSSQANQVTMTNLRTKKMAIDFVVLTTDSTTLSQLVVGEGEFLSTLKGKIILGVAIPLTIIILLSLLTIWIFRKRRSAHRRRNSRESTHTLRPSTNGNGSLNRIGEKPAGSASSRSVASFDDVFVSYDEALQQRLSERWRSPISPSNTNSTGTGRTPRSPETALGTNTSGPASVPENMISSPERVRSLLGSQYAATNPPDSRRGTALPAYTPEGSYVTQFTPVTTGNDSAHGHSPITAYETLTGTTMTPTSNDNIGAETLTNTNTTPATNTSTSTPPRRFPTASEEKAAQLALFKTFENDSNPSSSSPPQPDTFGPGPSGIAHSPESDKNNRISNTPSDILSIFGTAPGSEGRLSTLTDWTATTPNHQSTFLPRPGSELDNYPLPLPIINSTPPLKITASPGSNRIPLPSTSGPPVRPKVDMTFLNSTNNNHAAPNQGSGSGSKHPFLISPAQIHTNAKSSSTNLPPSSYTNTPITPRQTSTTASASGSASDYSQSTGITQKHRRNQSTASAWTERSAARPDSDIIPFENFLSGLQRAPTRD</sequence>
<gene>
    <name evidence="3" type="ORF">L486_06345</name>
</gene>
<proteinExistence type="predicted"/>
<feature type="compositionally biased region" description="Polar residues" evidence="1">
    <location>
        <begin position="372"/>
        <end position="383"/>
    </location>
</feature>
<feature type="compositionally biased region" description="Low complexity" evidence="1">
    <location>
        <begin position="762"/>
        <end position="779"/>
    </location>
</feature>
<evidence type="ECO:0000313" key="4">
    <source>
        <dbReference type="Proteomes" id="UP000092583"/>
    </source>
</evidence>
<feature type="compositionally biased region" description="Polar residues" evidence="1">
    <location>
        <begin position="735"/>
        <end position="761"/>
    </location>
</feature>
<dbReference type="OrthoDB" id="2576334at2759"/>
<feature type="compositionally biased region" description="Polar residues" evidence="1">
    <location>
        <begin position="425"/>
        <end position="438"/>
    </location>
</feature>
<feature type="compositionally biased region" description="Polar residues" evidence="1">
    <location>
        <begin position="636"/>
        <end position="653"/>
    </location>
</feature>
<feature type="compositionally biased region" description="Polar residues" evidence="1">
    <location>
        <begin position="708"/>
        <end position="720"/>
    </location>
</feature>
<accession>A0A1B9ILT0</accession>
<feature type="region of interest" description="Disordered" evidence="1">
    <location>
        <begin position="708"/>
        <end position="824"/>
    </location>
</feature>
<feature type="region of interest" description="Disordered" evidence="1">
    <location>
        <begin position="475"/>
        <end position="494"/>
    </location>
</feature>
<feature type="region of interest" description="Disordered" evidence="1">
    <location>
        <begin position="1"/>
        <end position="29"/>
    </location>
</feature>
<dbReference type="EMBL" id="KV700091">
    <property type="protein sequence ID" value="OCF56401.1"/>
    <property type="molecule type" value="Genomic_DNA"/>
</dbReference>
<feature type="region of interest" description="Disordered" evidence="1">
    <location>
        <begin position="636"/>
        <end position="658"/>
    </location>
</feature>
<keyword evidence="4" id="KW-1185">Reference proteome</keyword>
<evidence type="ECO:0000313" key="3">
    <source>
        <dbReference type="EMBL" id="OCF56401.1"/>
    </source>
</evidence>
<evidence type="ECO:0000256" key="2">
    <source>
        <dbReference type="SAM" id="Phobius"/>
    </source>
</evidence>
<feature type="region of interest" description="Disordered" evidence="1">
    <location>
        <begin position="580"/>
        <end position="621"/>
    </location>
</feature>
<evidence type="ECO:0000256" key="1">
    <source>
        <dbReference type="SAM" id="MobiDB-lite"/>
    </source>
</evidence>